<sequence>MYMHKMSFVALSSMALILLLAFITSMFISTVVSTSVQNQKTGIKATLRRTDSGLNFTKTQLLQRGMKRGRKRIARAAIDVDIKAPVSAGEGDFLIDLSIGTPPMPFSAILDTGSDLIWTQCKPCKHCFNQQTPIFDPKNSSSFSKSPCSSDLCKALPVSSCISKDCEYAYEYGGDATTQGVLATETFTFDEVSVPNLGFGCGLEQNGDFDAAGLVGLGRGKLSLVSQLDEPKFSYCLPSFGSNRTSTLAIGSEANAYANATTPGDSIMNTPLIRNPSLASFYYVTLKGLTVGETLLPIDSSTFEIQPDGSGGMFIDSGTTLTFLEESAFNLVKEEFSNQIKLPINFDGDLELCFTLPAQGEPFEVPRLKLHFQGADLELSPENYFIALDDNLGCLAMVSSRDISVFGNKYFGGL</sequence>
<evidence type="ECO:0000256" key="5">
    <source>
        <dbReference type="ARBA" id="ARBA00022801"/>
    </source>
</evidence>
<dbReference type="PRINTS" id="PR00792">
    <property type="entry name" value="PEPSIN"/>
</dbReference>
<feature type="active site" evidence="7">
    <location>
        <position position="111"/>
    </location>
</feature>
<keyword evidence="2" id="KW-0645">Protease</keyword>
<proteinExistence type="inferred from homology"/>
<dbReference type="PANTHER" id="PTHR47967">
    <property type="entry name" value="OS07G0603500 PROTEIN-RELATED"/>
    <property type="match status" value="1"/>
</dbReference>
<dbReference type="EMBL" id="WHWC01000013">
    <property type="protein sequence ID" value="KAG8371555.1"/>
    <property type="molecule type" value="Genomic_DNA"/>
</dbReference>
<dbReference type="CDD" id="cd05476">
    <property type="entry name" value="pepsin_A_like_plant"/>
    <property type="match status" value="1"/>
</dbReference>
<feature type="domain" description="Peptidase A1" evidence="9">
    <location>
        <begin position="93"/>
        <end position="414"/>
    </location>
</feature>
<reference evidence="10" key="1">
    <citation type="submission" date="2019-10" db="EMBL/GenBank/DDBJ databases">
        <authorList>
            <person name="Zhang R."/>
            <person name="Pan Y."/>
            <person name="Wang J."/>
            <person name="Ma R."/>
            <person name="Yu S."/>
        </authorList>
    </citation>
    <scope>NUCLEOTIDE SEQUENCE</scope>
    <source>
        <strain evidence="10">LA-IB0</strain>
        <tissue evidence="10">Leaf</tissue>
    </source>
</reference>
<keyword evidence="4" id="KW-0064">Aspartyl protease</keyword>
<feature type="chain" id="PRO_5043686620" description="Peptidase A1 domain-containing protein" evidence="8">
    <location>
        <begin position="34"/>
        <end position="414"/>
    </location>
</feature>
<dbReference type="InterPro" id="IPR032861">
    <property type="entry name" value="TAXi_N"/>
</dbReference>
<comment type="caution">
    <text evidence="10">The sequence shown here is derived from an EMBL/GenBank/DDBJ whole genome shotgun (WGS) entry which is preliminary data.</text>
</comment>
<keyword evidence="3 8" id="KW-0732">Signal</keyword>
<name>A0AAV6WRP9_9LAMI</name>
<dbReference type="FunFam" id="2.40.70.10:FF:000016">
    <property type="entry name" value="Probable aspartic protease At2g35615"/>
    <property type="match status" value="1"/>
</dbReference>
<comment type="similarity">
    <text evidence="1">Belongs to the peptidase A1 family.</text>
</comment>
<keyword evidence="5" id="KW-0378">Hydrolase</keyword>
<dbReference type="Pfam" id="PF14543">
    <property type="entry name" value="TAXi_N"/>
    <property type="match status" value="1"/>
</dbReference>
<dbReference type="Pfam" id="PF14541">
    <property type="entry name" value="TAXi_C"/>
    <property type="match status" value="1"/>
</dbReference>
<dbReference type="InterPro" id="IPR001461">
    <property type="entry name" value="Aspartic_peptidase_A1"/>
</dbReference>
<dbReference type="AlphaFoldDB" id="A0AAV6WRP9"/>
<dbReference type="Proteomes" id="UP000826271">
    <property type="component" value="Unassembled WGS sequence"/>
</dbReference>
<evidence type="ECO:0000256" key="1">
    <source>
        <dbReference type="ARBA" id="ARBA00007447"/>
    </source>
</evidence>
<dbReference type="InterPro" id="IPR033121">
    <property type="entry name" value="PEPTIDASE_A1"/>
</dbReference>
<evidence type="ECO:0000256" key="4">
    <source>
        <dbReference type="ARBA" id="ARBA00022750"/>
    </source>
</evidence>
<feature type="signal peptide" evidence="8">
    <location>
        <begin position="1"/>
        <end position="33"/>
    </location>
</feature>
<keyword evidence="11" id="KW-1185">Reference proteome</keyword>
<organism evidence="10 11">
    <name type="scientific">Buddleja alternifolia</name>
    <dbReference type="NCBI Taxonomy" id="168488"/>
    <lineage>
        <taxon>Eukaryota</taxon>
        <taxon>Viridiplantae</taxon>
        <taxon>Streptophyta</taxon>
        <taxon>Embryophyta</taxon>
        <taxon>Tracheophyta</taxon>
        <taxon>Spermatophyta</taxon>
        <taxon>Magnoliopsida</taxon>
        <taxon>eudicotyledons</taxon>
        <taxon>Gunneridae</taxon>
        <taxon>Pentapetalae</taxon>
        <taxon>asterids</taxon>
        <taxon>lamiids</taxon>
        <taxon>Lamiales</taxon>
        <taxon>Scrophulariaceae</taxon>
        <taxon>Buddlejeae</taxon>
        <taxon>Buddleja</taxon>
    </lineage>
</organism>
<gene>
    <name evidence="10" type="ORF">BUALT_Bualt13G0100100</name>
</gene>
<dbReference type="SUPFAM" id="SSF50630">
    <property type="entry name" value="Acid proteases"/>
    <property type="match status" value="1"/>
</dbReference>
<dbReference type="GO" id="GO:0006508">
    <property type="term" value="P:proteolysis"/>
    <property type="evidence" value="ECO:0007669"/>
    <property type="project" value="UniProtKB-KW"/>
</dbReference>
<accession>A0AAV6WRP9</accession>
<dbReference type="GO" id="GO:0004190">
    <property type="term" value="F:aspartic-type endopeptidase activity"/>
    <property type="evidence" value="ECO:0007669"/>
    <property type="project" value="UniProtKB-KW"/>
</dbReference>
<feature type="active site" evidence="7">
    <location>
        <position position="316"/>
    </location>
</feature>
<dbReference type="InterPro" id="IPR034161">
    <property type="entry name" value="Pepsin-like_plant"/>
</dbReference>
<evidence type="ECO:0000256" key="7">
    <source>
        <dbReference type="PIRSR" id="PIRSR601461-1"/>
    </source>
</evidence>
<protein>
    <recommendedName>
        <fullName evidence="9">Peptidase A1 domain-containing protein</fullName>
    </recommendedName>
</protein>
<dbReference type="InterPro" id="IPR021109">
    <property type="entry name" value="Peptidase_aspartic_dom_sf"/>
</dbReference>
<dbReference type="InterPro" id="IPR032799">
    <property type="entry name" value="TAXi_C"/>
</dbReference>
<evidence type="ECO:0000256" key="3">
    <source>
        <dbReference type="ARBA" id="ARBA00022729"/>
    </source>
</evidence>
<dbReference type="PANTHER" id="PTHR47967:SF23">
    <property type="entry name" value="OS04G0448300 PROTEIN"/>
    <property type="match status" value="1"/>
</dbReference>
<evidence type="ECO:0000313" key="10">
    <source>
        <dbReference type="EMBL" id="KAG8371555.1"/>
    </source>
</evidence>
<dbReference type="PROSITE" id="PS51767">
    <property type="entry name" value="PEPTIDASE_A1"/>
    <property type="match status" value="1"/>
</dbReference>
<keyword evidence="6" id="KW-0325">Glycoprotein</keyword>
<evidence type="ECO:0000259" key="9">
    <source>
        <dbReference type="PROSITE" id="PS51767"/>
    </source>
</evidence>
<evidence type="ECO:0000313" key="11">
    <source>
        <dbReference type="Proteomes" id="UP000826271"/>
    </source>
</evidence>
<evidence type="ECO:0000256" key="6">
    <source>
        <dbReference type="ARBA" id="ARBA00023180"/>
    </source>
</evidence>
<dbReference type="GO" id="GO:0005576">
    <property type="term" value="C:extracellular region"/>
    <property type="evidence" value="ECO:0007669"/>
    <property type="project" value="TreeGrafter"/>
</dbReference>
<dbReference type="InterPro" id="IPR051708">
    <property type="entry name" value="Plant_Aspart_Prot_A1"/>
</dbReference>
<evidence type="ECO:0000256" key="2">
    <source>
        <dbReference type="ARBA" id="ARBA00022670"/>
    </source>
</evidence>
<dbReference type="Gene3D" id="2.40.70.10">
    <property type="entry name" value="Acid Proteases"/>
    <property type="match status" value="2"/>
</dbReference>
<evidence type="ECO:0000256" key="8">
    <source>
        <dbReference type="SAM" id="SignalP"/>
    </source>
</evidence>